<evidence type="ECO:0000256" key="2">
    <source>
        <dbReference type="SAM" id="Phobius"/>
    </source>
</evidence>
<keyword evidence="2" id="KW-1133">Transmembrane helix</keyword>
<evidence type="ECO:0000313" key="3">
    <source>
        <dbReference type="EMBL" id="MCD7461693.1"/>
    </source>
</evidence>
<keyword evidence="4" id="KW-1185">Reference proteome</keyword>
<reference evidence="3 4" key="1">
    <citation type="journal article" date="2021" name="BMC Genomics">
        <title>Datura genome reveals duplications of psychoactive alkaloid biosynthetic genes and high mutation rate following tissue culture.</title>
        <authorList>
            <person name="Rajewski A."/>
            <person name="Carter-House D."/>
            <person name="Stajich J."/>
            <person name="Litt A."/>
        </authorList>
    </citation>
    <scope>NUCLEOTIDE SEQUENCE [LARGE SCALE GENOMIC DNA]</scope>
    <source>
        <strain evidence="3">AR-01</strain>
    </source>
</reference>
<accession>A0ABS8SS06</accession>
<sequence length="99" mass="11032">MDEASTSSKEQAVDSSELAAKETVSPSSSSAAAAPSWRPSQRVFGPYLPAVQTNAKPQTLRVVVRRPVSALFQYYSRLFLVCLLYLLYSLLIWDFLDWG</sequence>
<feature type="transmembrane region" description="Helical" evidence="2">
    <location>
        <begin position="74"/>
        <end position="93"/>
    </location>
</feature>
<proteinExistence type="predicted"/>
<evidence type="ECO:0000313" key="4">
    <source>
        <dbReference type="Proteomes" id="UP000823775"/>
    </source>
</evidence>
<keyword evidence="2" id="KW-0472">Membrane</keyword>
<comment type="caution">
    <text evidence="3">The sequence shown here is derived from an EMBL/GenBank/DDBJ whole genome shotgun (WGS) entry which is preliminary data.</text>
</comment>
<dbReference type="Proteomes" id="UP000823775">
    <property type="component" value="Unassembled WGS sequence"/>
</dbReference>
<gene>
    <name evidence="3" type="ORF">HAX54_046827</name>
</gene>
<keyword evidence="2" id="KW-0812">Transmembrane</keyword>
<feature type="region of interest" description="Disordered" evidence="1">
    <location>
        <begin position="1"/>
        <end position="41"/>
    </location>
</feature>
<feature type="compositionally biased region" description="Low complexity" evidence="1">
    <location>
        <begin position="25"/>
        <end position="36"/>
    </location>
</feature>
<dbReference type="EMBL" id="JACEIK010000745">
    <property type="protein sequence ID" value="MCD7461693.1"/>
    <property type="molecule type" value="Genomic_DNA"/>
</dbReference>
<protein>
    <submittedName>
        <fullName evidence="3">Uncharacterized protein</fullName>
    </submittedName>
</protein>
<evidence type="ECO:0000256" key="1">
    <source>
        <dbReference type="SAM" id="MobiDB-lite"/>
    </source>
</evidence>
<feature type="compositionally biased region" description="Polar residues" evidence="1">
    <location>
        <begin position="1"/>
        <end position="14"/>
    </location>
</feature>
<organism evidence="3 4">
    <name type="scientific">Datura stramonium</name>
    <name type="common">Jimsonweed</name>
    <name type="synonym">Common thornapple</name>
    <dbReference type="NCBI Taxonomy" id="4076"/>
    <lineage>
        <taxon>Eukaryota</taxon>
        <taxon>Viridiplantae</taxon>
        <taxon>Streptophyta</taxon>
        <taxon>Embryophyta</taxon>
        <taxon>Tracheophyta</taxon>
        <taxon>Spermatophyta</taxon>
        <taxon>Magnoliopsida</taxon>
        <taxon>eudicotyledons</taxon>
        <taxon>Gunneridae</taxon>
        <taxon>Pentapetalae</taxon>
        <taxon>asterids</taxon>
        <taxon>lamiids</taxon>
        <taxon>Solanales</taxon>
        <taxon>Solanaceae</taxon>
        <taxon>Solanoideae</taxon>
        <taxon>Datureae</taxon>
        <taxon>Datura</taxon>
    </lineage>
</organism>
<name>A0ABS8SS06_DATST</name>